<dbReference type="EMBL" id="JAPXFL010000071">
    <property type="protein sequence ID" value="KAK9496556.1"/>
    <property type="molecule type" value="Genomic_DNA"/>
</dbReference>
<protein>
    <submittedName>
        <fullName evidence="1">Uncharacterized protein</fullName>
    </submittedName>
</protein>
<proteinExistence type="predicted"/>
<evidence type="ECO:0000313" key="2">
    <source>
        <dbReference type="Proteomes" id="UP001461498"/>
    </source>
</evidence>
<dbReference type="AlphaFoldDB" id="A0AAW1CER6"/>
<keyword evidence="2" id="KW-1185">Reference proteome</keyword>
<name>A0AAW1CER6_9HEMI</name>
<evidence type="ECO:0000313" key="1">
    <source>
        <dbReference type="EMBL" id="KAK9496556.1"/>
    </source>
</evidence>
<organism evidence="1 2">
    <name type="scientific">Rhynocoris fuscipes</name>
    <dbReference type="NCBI Taxonomy" id="488301"/>
    <lineage>
        <taxon>Eukaryota</taxon>
        <taxon>Metazoa</taxon>
        <taxon>Ecdysozoa</taxon>
        <taxon>Arthropoda</taxon>
        <taxon>Hexapoda</taxon>
        <taxon>Insecta</taxon>
        <taxon>Pterygota</taxon>
        <taxon>Neoptera</taxon>
        <taxon>Paraneoptera</taxon>
        <taxon>Hemiptera</taxon>
        <taxon>Heteroptera</taxon>
        <taxon>Panheteroptera</taxon>
        <taxon>Cimicomorpha</taxon>
        <taxon>Reduviidae</taxon>
        <taxon>Harpactorinae</taxon>
        <taxon>Harpactorini</taxon>
        <taxon>Rhynocoris</taxon>
    </lineage>
</organism>
<reference evidence="1 2" key="1">
    <citation type="submission" date="2022-12" db="EMBL/GenBank/DDBJ databases">
        <title>Chromosome-level genome assembly of true bugs.</title>
        <authorList>
            <person name="Ma L."/>
            <person name="Li H."/>
        </authorList>
    </citation>
    <scope>NUCLEOTIDE SEQUENCE [LARGE SCALE GENOMIC DNA]</scope>
    <source>
        <strain evidence="1">Lab_2022b</strain>
    </source>
</reference>
<comment type="caution">
    <text evidence="1">The sequence shown here is derived from an EMBL/GenBank/DDBJ whole genome shotgun (WGS) entry which is preliminary data.</text>
</comment>
<gene>
    <name evidence="1" type="ORF">O3M35_013166</name>
</gene>
<accession>A0AAW1CER6</accession>
<dbReference type="Proteomes" id="UP001461498">
    <property type="component" value="Unassembled WGS sequence"/>
</dbReference>
<sequence>MSRFPPPICPTCQIPHFHNPHIYRLSYILKFFIPLQSFSRYETPPCRHVSAFPQTSFVSSRLTISSTKYNNLPFL</sequence>